<evidence type="ECO:0000313" key="4">
    <source>
        <dbReference type="EMBL" id="MDI5969237.1"/>
    </source>
</evidence>
<dbReference type="AlphaFoldDB" id="A0AA90K8A3"/>
<dbReference type="EMBL" id="JABXJJ020000008">
    <property type="protein sequence ID" value="MDI5969237.1"/>
    <property type="molecule type" value="Genomic_DNA"/>
</dbReference>
<evidence type="ECO:0000256" key="1">
    <source>
        <dbReference type="SAM" id="MobiDB-lite"/>
    </source>
</evidence>
<proteinExistence type="predicted"/>
<sequence length="1147" mass="114484">MTERSRAPHAPGRRALAAVAALTALLAAVAAAPVAAARPLPAAARPPAAPVRLPSAAAPAAPSWLPATPAGWPQVLDYTRTRADTVTRGVTHYSETYDTLGGRQHTQVLSVDLADPHVRVGVVQAGDVVTDPADETVSSMAGRTHAVAGVNGDYFEIHGTGRPLGGVISDGRLMKTPRPGFAAQLGVRPDGSIVMGPQTFSGTLRDGAARHALTSVNTVADLAAGGITEATPYLGAATGLPSATVVLGHRAGTGAIGVDSVRTGVTSLDRLAAGRTALLGAGAGGRWLADTVHPGDTVTTATSITPDDDLTQLISGVTMLVEDGRVHDDPTGTPPTGTNPETAVGVSRDGRHALLVTLDGRAGKATAFGVTAAQVAGYLVAHGAYTAELFDGGGSTEMVTRRPGDRAVSVAGTPSDTGNAERPVGDGVFVYATAARPGPPARVVIGGGRPVTTVPGGSIPVPVYATDRLGGPATGTPRVRVEPASLAGWRDGRLTPSRAGTGRIVARDGGVTASQPLRVVDRLATLTLAPNAPDLPAGATQAFTLAGTTRDGVAAAVPADAAAWRSGRPGLGTFDARGVFTASATGTGLDPVTAEAAGARATASVAVGDLARAVDPVDDPATWRLSANSTGEPATLAADPGAVPPGSTASGSLRLDYTMPAGSGVRQLVLTATKPLRVGPDADGRQPAGIGLWVRGDAGGLELAESCVGADGARTTLYPTHVTWHGWRLAVALLPPGLAFPLTVGHLDLLAVGPGPRTAGSLDVSGLSALYPPRPRPAPAPSTPLPASSWLRYDESAAAFAPGGATLLAAAGARLPAAGASPGGAALASVAQRLPTLPAAARPAQAQFLGDMSADGTGAALTAVATATAALGGTVHQAIGAGETDGAARDGDFARGFGAAPYAYTVGGAEVLVTDSARGGLLAPDPHRSPKQAQYPWLIDRLSRSTAQTVVLATARPAYEPDPAHGAGFTDAWEARMYVRLVQRWQNAHPGRHALMVYGGAGRFCERLIDPAGDPVGAAAGGVAQLTLPSLAPAAGGDGLSAVVLLHVSPHGTVGLTVEPVLSAITVTAPRAALTVGGHAAAVATGGQVTGGDVPLADPVAHVWSSGNPRVARVDPVTGRITARRPGRAVVTVAAGGLTGGATVSVR</sequence>
<dbReference type="Gene3D" id="2.60.40.1080">
    <property type="match status" value="2"/>
</dbReference>
<evidence type="ECO:0000259" key="3">
    <source>
        <dbReference type="Pfam" id="PF09992"/>
    </source>
</evidence>
<dbReference type="GO" id="GO:0016798">
    <property type="term" value="F:hydrolase activity, acting on glycosyl bonds"/>
    <property type="evidence" value="ECO:0007669"/>
    <property type="project" value="UniProtKB-KW"/>
</dbReference>
<organism evidence="4">
    <name type="scientific">Streptantibioticus silvisoli</name>
    <dbReference type="NCBI Taxonomy" id="2705255"/>
    <lineage>
        <taxon>Bacteria</taxon>
        <taxon>Bacillati</taxon>
        <taxon>Actinomycetota</taxon>
        <taxon>Actinomycetes</taxon>
        <taxon>Kitasatosporales</taxon>
        <taxon>Streptomycetaceae</taxon>
        <taxon>Streptantibioticus</taxon>
    </lineage>
</organism>
<comment type="caution">
    <text evidence="4">The sequence shown here is derived from an EMBL/GenBank/DDBJ whole genome shotgun (WGS) entry which is preliminary data.</text>
</comment>
<dbReference type="PANTHER" id="PTHR40446:SF2">
    <property type="entry name" value="N-ACETYLGLUCOSAMINE-1-PHOSPHODIESTER ALPHA-N-ACETYLGLUCOSAMINIDASE"/>
    <property type="match status" value="1"/>
</dbReference>
<keyword evidence="2" id="KW-0732">Signal</keyword>
<feature type="signal peptide" evidence="2">
    <location>
        <begin position="1"/>
        <end position="36"/>
    </location>
</feature>
<feature type="region of interest" description="Disordered" evidence="1">
    <location>
        <begin position="625"/>
        <end position="651"/>
    </location>
</feature>
<reference evidence="4" key="1">
    <citation type="submission" date="2023-05" db="EMBL/GenBank/DDBJ databases">
        <title>Streptantibioticus silvisoli sp. nov., acidotolerant actinomycetes 1 from pine litter.</title>
        <authorList>
            <person name="Swiecimska M."/>
            <person name="Golinska P."/>
            <person name="Sangal V."/>
            <person name="Wachnowicz B."/>
            <person name="Goodfellow M."/>
        </authorList>
    </citation>
    <scope>NUCLEOTIDE SEQUENCE</scope>
    <source>
        <strain evidence="4">SL13</strain>
    </source>
</reference>
<dbReference type="PROSITE" id="PS51318">
    <property type="entry name" value="TAT"/>
    <property type="match status" value="1"/>
</dbReference>
<dbReference type="SUPFAM" id="SSF49373">
    <property type="entry name" value="Invasin/intimin cell-adhesion fragments"/>
    <property type="match status" value="1"/>
</dbReference>
<dbReference type="InterPro" id="IPR006311">
    <property type="entry name" value="TAT_signal"/>
</dbReference>
<protein>
    <submittedName>
        <fullName evidence="4">Phosphodiester glycosidase family protein</fullName>
    </submittedName>
</protein>
<keyword evidence="4" id="KW-0326">Glycosidase</keyword>
<keyword evidence="4" id="KW-0378">Hydrolase</keyword>
<feature type="chain" id="PRO_5041640379" evidence="2">
    <location>
        <begin position="37"/>
        <end position="1147"/>
    </location>
</feature>
<dbReference type="RefSeq" id="WP_282698573.1">
    <property type="nucleotide sequence ID" value="NZ_JABXJJ020000008.1"/>
</dbReference>
<accession>A0AA90K8A3</accession>
<evidence type="ECO:0000256" key="2">
    <source>
        <dbReference type="SAM" id="SignalP"/>
    </source>
</evidence>
<feature type="domain" description="Phosphodiester glycosidase" evidence="3">
    <location>
        <begin position="291"/>
        <end position="431"/>
    </location>
</feature>
<dbReference type="InterPro" id="IPR018711">
    <property type="entry name" value="NAGPA"/>
</dbReference>
<dbReference type="InterPro" id="IPR008964">
    <property type="entry name" value="Invasin/intimin_cell_adhesion"/>
</dbReference>
<dbReference type="Pfam" id="PF09992">
    <property type="entry name" value="NAGPA"/>
    <property type="match status" value="1"/>
</dbReference>
<gene>
    <name evidence="4" type="ORF">POF50_007740</name>
</gene>
<name>A0AA90K8A3_9ACTN</name>
<dbReference type="PANTHER" id="PTHR40446">
    <property type="entry name" value="N-ACETYLGLUCOSAMINE-1-PHOSPHODIESTER ALPHA-N-ACETYLGLUCOSAMINIDASE"/>
    <property type="match status" value="1"/>
</dbReference>